<dbReference type="EMBL" id="JACOGA010000006">
    <property type="protein sequence ID" value="MBC3873445.1"/>
    <property type="molecule type" value="Genomic_DNA"/>
</dbReference>
<dbReference type="InterPro" id="IPR016516">
    <property type="entry name" value="UCP07580"/>
</dbReference>
<dbReference type="RefSeq" id="WP_186941485.1">
    <property type="nucleotide sequence ID" value="NZ_JACOGA010000006.1"/>
</dbReference>
<keyword evidence="2" id="KW-0378">Hydrolase</keyword>
<dbReference type="PANTHER" id="PTHR39456:SF1">
    <property type="entry name" value="METAL-DEPENDENT HYDROLASE"/>
    <property type="match status" value="1"/>
</dbReference>
<dbReference type="Proteomes" id="UP000624279">
    <property type="component" value="Unassembled WGS sequence"/>
</dbReference>
<reference evidence="2 3" key="1">
    <citation type="submission" date="2020-08" db="EMBL/GenBank/DDBJ databases">
        <title>Novel species isolated from subtropical streams in China.</title>
        <authorList>
            <person name="Lu H."/>
        </authorList>
    </citation>
    <scope>NUCLEOTIDE SEQUENCE [LARGE SCALE GENOMIC DNA]</scope>
    <source>
        <strain evidence="2 3">LX15W</strain>
    </source>
</reference>
<evidence type="ECO:0000313" key="3">
    <source>
        <dbReference type="Proteomes" id="UP000624279"/>
    </source>
</evidence>
<accession>A0ABR6Y9Z1</accession>
<keyword evidence="1" id="KW-1133">Transmembrane helix</keyword>
<dbReference type="PANTHER" id="PTHR39456">
    <property type="entry name" value="METAL-DEPENDENT HYDROLASE"/>
    <property type="match status" value="1"/>
</dbReference>
<evidence type="ECO:0000313" key="2">
    <source>
        <dbReference type="EMBL" id="MBC3873445.1"/>
    </source>
</evidence>
<dbReference type="Pfam" id="PF10118">
    <property type="entry name" value="Metal_hydrol"/>
    <property type="match status" value="1"/>
</dbReference>
<organism evidence="2 3">
    <name type="scientific">Undibacterium flavidum</name>
    <dbReference type="NCBI Taxonomy" id="2762297"/>
    <lineage>
        <taxon>Bacteria</taxon>
        <taxon>Pseudomonadati</taxon>
        <taxon>Pseudomonadota</taxon>
        <taxon>Betaproteobacteria</taxon>
        <taxon>Burkholderiales</taxon>
        <taxon>Oxalobacteraceae</taxon>
        <taxon>Undibacterium</taxon>
    </lineage>
</organism>
<keyword evidence="1" id="KW-0812">Transmembrane</keyword>
<keyword evidence="3" id="KW-1185">Reference proteome</keyword>
<sequence>MTSTFSTSPVAMSFPIPNLVFDDCNPQRWNGGSVVKSQFWNSMSSLLPNIEFCAIRSLMPLMPQIDDVKLHEEVLLFCDQENAHGTLHSRYNREHLHTNYPYLKNIESWERHCFSWMSKFLPRRLFLSLFVAVEHWTAAFSQHGLSKPEAWFAESDETMFQLWEWHAVEELAHKSVCYDVFRYFKGGYLTQVAGMLLLLLFIMLPGICLRLGYLFAKDKVWWHLRTYRELAIYLLGRDGVLRCTFKDFLSFFNPRFRPWDIDSLPLIKAYLTQISAV</sequence>
<feature type="transmembrane region" description="Helical" evidence="1">
    <location>
        <begin position="192"/>
        <end position="216"/>
    </location>
</feature>
<name>A0ABR6Y9Z1_9BURK</name>
<keyword evidence="1" id="KW-0472">Membrane</keyword>
<dbReference type="GO" id="GO:0016787">
    <property type="term" value="F:hydrolase activity"/>
    <property type="evidence" value="ECO:0007669"/>
    <property type="project" value="UniProtKB-KW"/>
</dbReference>
<gene>
    <name evidence="2" type="ORF">H8K55_07600</name>
</gene>
<evidence type="ECO:0000256" key="1">
    <source>
        <dbReference type="SAM" id="Phobius"/>
    </source>
</evidence>
<protein>
    <submittedName>
        <fullName evidence="2">Metal-dependent hydrolase</fullName>
    </submittedName>
</protein>
<proteinExistence type="predicted"/>
<comment type="caution">
    <text evidence="2">The sequence shown here is derived from an EMBL/GenBank/DDBJ whole genome shotgun (WGS) entry which is preliminary data.</text>
</comment>